<comment type="caution">
    <text evidence="1">The sequence shown here is derived from an EMBL/GenBank/DDBJ whole genome shotgun (WGS) entry which is preliminary data.</text>
</comment>
<dbReference type="Proteomes" id="UP000011731">
    <property type="component" value="Unassembled WGS sequence"/>
</dbReference>
<dbReference type="RefSeq" id="WP_003934240.1">
    <property type="nucleotide sequence ID" value="NZ_AOEX01000011.1"/>
</dbReference>
<organism evidence="1 2">
    <name type="scientific">Rhodococcus ruber BKS 20-38</name>
    <dbReference type="NCBI Taxonomy" id="1278076"/>
    <lineage>
        <taxon>Bacteria</taxon>
        <taxon>Bacillati</taxon>
        <taxon>Actinomycetota</taxon>
        <taxon>Actinomycetes</taxon>
        <taxon>Mycobacteriales</taxon>
        <taxon>Nocardiaceae</taxon>
        <taxon>Rhodococcus</taxon>
    </lineage>
</organism>
<sequence length="55" mass="6147">MLEKQIPIRTWERWNDAKPAFVQIDLVGHEGGNPARDHDYTLTVTDVATGATVDP</sequence>
<name>M2YZ22_9NOCA</name>
<dbReference type="AlphaFoldDB" id="M2YZ22"/>
<accession>M2YZ22</accession>
<protein>
    <submittedName>
        <fullName evidence="1">Uncharacterized protein</fullName>
    </submittedName>
</protein>
<keyword evidence="2" id="KW-1185">Reference proteome</keyword>
<proteinExistence type="predicted"/>
<evidence type="ECO:0000313" key="1">
    <source>
        <dbReference type="EMBL" id="EME67275.1"/>
    </source>
</evidence>
<evidence type="ECO:0000313" key="2">
    <source>
        <dbReference type="Proteomes" id="UP000011731"/>
    </source>
</evidence>
<dbReference type="EMBL" id="AOEX01000011">
    <property type="protein sequence ID" value="EME67275.1"/>
    <property type="molecule type" value="Genomic_DNA"/>
</dbReference>
<gene>
    <name evidence="1" type="ORF">G352_00807</name>
</gene>
<dbReference type="PATRIC" id="fig|1278076.4.peg.162"/>
<reference evidence="1 2" key="1">
    <citation type="journal article" date="2013" name="Genome Announc.">
        <title>Draft Genome Sequence of Rhodococcus ruber Strain BKS 20-38.</title>
        <authorList>
            <person name="Bala M."/>
            <person name="Kumar S."/>
            <person name="Raghava G.P."/>
            <person name="Mayilraj S."/>
        </authorList>
    </citation>
    <scope>NUCLEOTIDE SEQUENCE [LARGE SCALE GENOMIC DNA]</scope>
    <source>
        <strain evidence="1 2">BKS 20-38</strain>
    </source>
</reference>